<dbReference type="CDD" id="cd06259">
    <property type="entry name" value="YdcF-like"/>
    <property type="match status" value="1"/>
</dbReference>
<dbReference type="AlphaFoldDB" id="A0A846YMN9"/>
<dbReference type="Pfam" id="PF02698">
    <property type="entry name" value="DUF218"/>
    <property type="match status" value="1"/>
</dbReference>
<evidence type="ECO:0000313" key="3">
    <source>
        <dbReference type="EMBL" id="NKY58870.1"/>
    </source>
</evidence>
<keyword evidence="4" id="KW-1185">Reference proteome</keyword>
<reference evidence="3 4" key="1">
    <citation type="submission" date="2020-04" db="EMBL/GenBank/DDBJ databases">
        <title>MicrobeNet Type strains.</title>
        <authorList>
            <person name="Nicholson A.C."/>
        </authorList>
    </citation>
    <scope>NUCLEOTIDE SEQUENCE [LARGE SCALE GENOMIC DNA]</scope>
    <source>
        <strain evidence="3 4">JCM 3332</strain>
    </source>
</reference>
<sequence>MSRVGQPQIRGRGPVRLYGEFPRTANPSVPTRSLREPTPPWKGVAVVHNRRGLQYLVAIAAAASISLTGLFGAPAHAGPETDALYNSAQRHFTEGDSDAGRADLRELIGRDPADAEALSLQAIWSHYAGDIPAMNDAMGRLRVVDPEMAAGTDRVLHGIGAGIATLPNPLPALVGPNTGIVVFGFGLLPDGTPRPELADRLQAAWLQAIASPFSPIVVSGYNPSNGITEAEAMRNWLVGRGIPASRIHVEDRAGSTVQNALFSAEILHGLGATGAVAVTSPNHIRRAVADLYVAGIPVVGATTSLNQLVSQLPPPSKQAQYSIYLDATRTFQLSTSR</sequence>
<dbReference type="InterPro" id="IPR051599">
    <property type="entry name" value="Cell_Envelope_Assoc"/>
</dbReference>
<gene>
    <name evidence="3" type="ORF">HGA15_22530</name>
</gene>
<name>A0A846YMN9_9NOCA</name>
<evidence type="ECO:0000256" key="1">
    <source>
        <dbReference type="SAM" id="MobiDB-lite"/>
    </source>
</evidence>
<dbReference type="PANTHER" id="PTHR30336:SF20">
    <property type="entry name" value="DUF218 DOMAIN-CONTAINING PROTEIN"/>
    <property type="match status" value="1"/>
</dbReference>
<proteinExistence type="predicted"/>
<dbReference type="InterPro" id="IPR014729">
    <property type="entry name" value="Rossmann-like_a/b/a_fold"/>
</dbReference>
<dbReference type="PANTHER" id="PTHR30336">
    <property type="entry name" value="INNER MEMBRANE PROTEIN, PROBABLE PERMEASE"/>
    <property type="match status" value="1"/>
</dbReference>
<organism evidence="3 4">
    <name type="scientific">Nocardia flavorosea</name>
    <dbReference type="NCBI Taxonomy" id="53429"/>
    <lineage>
        <taxon>Bacteria</taxon>
        <taxon>Bacillati</taxon>
        <taxon>Actinomycetota</taxon>
        <taxon>Actinomycetes</taxon>
        <taxon>Mycobacteriales</taxon>
        <taxon>Nocardiaceae</taxon>
        <taxon>Nocardia</taxon>
    </lineage>
</organism>
<comment type="caution">
    <text evidence="3">The sequence shown here is derived from an EMBL/GenBank/DDBJ whole genome shotgun (WGS) entry which is preliminary data.</text>
</comment>
<dbReference type="Proteomes" id="UP000570678">
    <property type="component" value="Unassembled WGS sequence"/>
</dbReference>
<accession>A0A846YMN9</accession>
<feature type="domain" description="DUF218" evidence="2">
    <location>
        <begin position="179"/>
        <end position="310"/>
    </location>
</feature>
<dbReference type="EMBL" id="JAAXOT010000012">
    <property type="protein sequence ID" value="NKY58870.1"/>
    <property type="molecule type" value="Genomic_DNA"/>
</dbReference>
<evidence type="ECO:0000313" key="4">
    <source>
        <dbReference type="Proteomes" id="UP000570678"/>
    </source>
</evidence>
<dbReference type="InterPro" id="IPR003848">
    <property type="entry name" value="DUF218"/>
</dbReference>
<feature type="region of interest" description="Disordered" evidence="1">
    <location>
        <begin position="1"/>
        <end position="39"/>
    </location>
</feature>
<evidence type="ECO:0000259" key="2">
    <source>
        <dbReference type="Pfam" id="PF02698"/>
    </source>
</evidence>
<protein>
    <submittedName>
        <fullName evidence="3">YdcF family protein</fullName>
    </submittedName>
</protein>
<dbReference type="GO" id="GO:0005886">
    <property type="term" value="C:plasma membrane"/>
    <property type="evidence" value="ECO:0007669"/>
    <property type="project" value="TreeGrafter"/>
</dbReference>
<dbReference type="Gene3D" id="3.40.50.620">
    <property type="entry name" value="HUPs"/>
    <property type="match status" value="1"/>
</dbReference>